<proteinExistence type="predicted"/>
<protein>
    <submittedName>
        <fullName evidence="1">Uncharacterized protein</fullName>
    </submittedName>
</protein>
<organism evidence="1 2">
    <name type="scientific">Parahalioglobus pacificus</name>
    <dbReference type="NCBI Taxonomy" id="930806"/>
    <lineage>
        <taxon>Bacteria</taxon>
        <taxon>Pseudomonadati</taxon>
        <taxon>Pseudomonadota</taxon>
        <taxon>Gammaproteobacteria</taxon>
        <taxon>Cellvibrionales</taxon>
        <taxon>Halieaceae</taxon>
        <taxon>Parahalioglobus</taxon>
    </lineage>
</organism>
<evidence type="ECO:0000313" key="2">
    <source>
        <dbReference type="Proteomes" id="UP000644693"/>
    </source>
</evidence>
<dbReference type="AlphaFoldDB" id="A0A919CKJ4"/>
<reference evidence="1" key="1">
    <citation type="journal article" date="2014" name="Int. J. Syst. Evol. Microbiol.">
        <title>Complete genome sequence of Corynebacterium casei LMG S-19264T (=DSM 44701T), isolated from a smear-ripened cheese.</title>
        <authorList>
            <consortium name="US DOE Joint Genome Institute (JGI-PGF)"/>
            <person name="Walter F."/>
            <person name="Albersmeier A."/>
            <person name="Kalinowski J."/>
            <person name="Ruckert C."/>
        </authorList>
    </citation>
    <scope>NUCLEOTIDE SEQUENCE</scope>
    <source>
        <strain evidence="1">KCTC 23430</strain>
    </source>
</reference>
<keyword evidence="2" id="KW-1185">Reference proteome</keyword>
<accession>A0A919CKJ4</accession>
<dbReference type="Proteomes" id="UP000644693">
    <property type="component" value="Unassembled WGS sequence"/>
</dbReference>
<sequence length="104" mass="11243">MPAFHGVIQVATDIKVRKQAVVLEHQAHTSLECGYGYASGEPDILTMVDDAMRGGIAQSCDAVQQRCLAASAGAEDARYALQRELQRTIQGETLGTFTLQIYGE</sequence>
<comment type="caution">
    <text evidence="1">The sequence shown here is derived from an EMBL/GenBank/DDBJ whole genome shotgun (WGS) entry which is preliminary data.</text>
</comment>
<name>A0A919CKJ4_9GAMM</name>
<evidence type="ECO:0000313" key="1">
    <source>
        <dbReference type="EMBL" id="GHD33886.1"/>
    </source>
</evidence>
<dbReference type="AntiFam" id="ANF00095">
    <property type="entry name" value="Shadow ORF (opposite ABC transporters)"/>
</dbReference>
<gene>
    <name evidence="1" type="ORF">GCM10007053_18930</name>
</gene>
<reference evidence="1" key="2">
    <citation type="submission" date="2020-09" db="EMBL/GenBank/DDBJ databases">
        <authorList>
            <person name="Sun Q."/>
            <person name="Kim S."/>
        </authorList>
    </citation>
    <scope>NUCLEOTIDE SEQUENCE</scope>
    <source>
        <strain evidence="1">KCTC 23430</strain>
    </source>
</reference>
<dbReference type="EMBL" id="BMYM01000002">
    <property type="protein sequence ID" value="GHD33886.1"/>
    <property type="molecule type" value="Genomic_DNA"/>
</dbReference>